<organism evidence="10 11">
    <name type="scientific">Cladophialophora carrionii</name>
    <dbReference type="NCBI Taxonomy" id="86049"/>
    <lineage>
        <taxon>Eukaryota</taxon>
        <taxon>Fungi</taxon>
        <taxon>Dikarya</taxon>
        <taxon>Ascomycota</taxon>
        <taxon>Pezizomycotina</taxon>
        <taxon>Eurotiomycetes</taxon>
        <taxon>Chaetothyriomycetidae</taxon>
        <taxon>Chaetothyriales</taxon>
        <taxon>Herpotrichiellaceae</taxon>
        <taxon>Cladophialophora</taxon>
    </lineage>
</organism>
<feature type="compositionally biased region" description="Pro residues" evidence="8">
    <location>
        <begin position="1"/>
        <end position="16"/>
    </location>
</feature>
<evidence type="ECO:0000256" key="6">
    <source>
        <dbReference type="ARBA" id="ARBA00023163"/>
    </source>
</evidence>
<evidence type="ECO:0000256" key="1">
    <source>
        <dbReference type="ARBA" id="ARBA00004123"/>
    </source>
</evidence>
<evidence type="ECO:0000313" key="10">
    <source>
        <dbReference type="EMBL" id="OCT54952.1"/>
    </source>
</evidence>
<name>A0A1C1D2G0_9EURO</name>
<feature type="compositionally biased region" description="Pro residues" evidence="8">
    <location>
        <begin position="34"/>
        <end position="44"/>
    </location>
</feature>
<comment type="subcellular location">
    <subcellularLocation>
        <location evidence="1">Nucleus</location>
    </subcellularLocation>
</comment>
<keyword evidence="5" id="KW-0238">DNA-binding</keyword>
<keyword evidence="2" id="KW-0479">Metal-binding</keyword>
<feature type="region of interest" description="Disordered" evidence="8">
    <location>
        <begin position="146"/>
        <end position="176"/>
    </location>
</feature>
<evidence type="ECO:0000256" key="5">
    <source>
        <dbReference type="ARBA" id="ARBA00023125"/>
    </source>
</evidence>
<dbReference type="GO" id="GO:0008270">
    <property type="term" value="F:zinc ion binding"/>
    <property type="evidence" value="ECO:0007669"/>
    <property type="project" value="InterPro"/>
</dbReference>
<keyword evidence="3" id="KW-0862">Zinc</keyword>
<keyword evidence="11" id="KW-1185">Reference proteome</keyword>
<dbReference type="PROSITE" id="PS00463">
    <property type="entry name" value="ZN2_CY6_FUNGAL_1"/>
    <property type="match status" value="2"/>
</dbReference>
<dbReference type="VEuPathDB" id="FungiDB:G647_05042"/>
<feature type="region of interest" description="Disordered" evidence="8">
    <location>
        <begin position="1"/>
        <end position="51"/>
    </location>
</feature>
<evidence type="ECO:0000313" key="11">
    <source>
        <dbReference type="Proteomes" id="UP000094526"/>
    </source>
</evidence>
<dbReference type="PANTHER" id="PTHR31313">
    <property type="entry name" value="TY1 ENHANCER ACTIVATOR"/>
    <property type="match status" value="1"/>
</dbReference>
<feature type="compositionally biased region" description="Polar residues" evidence="8">
    <location>
        <begin position="154"/>
        <end position="176"/>
    </location>
</feature>
<dbReference type="InterPro" id="IPR036864">
    <property type="entry name" value="Zn2-C6_fun-type_DNA-bd_sf"/>
</dbReference>
<dbReference type="EMBL" id="LGRB01000003">
    <property type="protein sequence ID" value="OCT54952.1"/>
    <property type="molecule type" value="Genomic_DNA"/>
</dbReference>
<dbReference type="SMART" id="SM00066">
    <property type="entry name" value="GAL4"/>
    <property type="match status" value="2"/>
</dbReference>
<keyword evidence="7" id="KW-0539">Nucleus</keyword>
<proteinExistence type="predicted"/>
<dbReference type="AlphaFoldDB" id="A0A1C1D2G0"/>
<sequence>MSPPSVTPVPEMPVPEPSSNGAALPREIEMAEHPPFPLSPPRPPTTAIGAANSSRACDSCKSSKTRCERISEAAPCHRCSKTNRQCVVGGVVLQVLAPTDSDMNHPGKGPASPRTWYARKTCDPCRASKVKCERASESTKCDRCSKTGRDCVTTPGSSSRHAPQRRQASPLQARPNTSLDINAAGTAAATDTPLLLPTLANYLGAEGRWSGGLDQDSRAAGPFDTPAEALQNGVAGKITRQNYQAKLGDLQREVLADLELVKYCKVADKCPEATLPPELGYNSSFLVGRMLAQSKTLLEILDLFGPTALAPTPSSEGCAPDGISTTNASVRCDVPSMFSLFSCFVCLVRIYRTNFSTILDSMPALFGLQRPVPQLFPGLNLGGFSLENRLDLQAQLLLQVSNEMLSNLKAKFGIAEVGGLASKSVFEPEKTRMLVAMLEDEAREQPPLHEPRGHCAPLTEILENLRQIIQAENAKRRQGG</sequence>
<dbReference type="InterPro" id="IPR051615">
    <property type="entry name" value="Transcr_Regulatory_Elem"/>
</dbReference>
<feature type="domain" description="Zn(2)-C6 fungal-type" evidence="9">
    <location>
        <begin position="56"/>
        <end position="88"/>
    </location>
</feature>
<evidence type="ECO:0000256" key="2">
    <source>
        <dbReference type="ARBA" id="ARBA00022723"/>
    </source>
</evidence>
<dbReference type="Proteomes" id="UP000094526">
    <property type="component" value="Unassembled WGS sequence"/>
</dbReference>
<evidence type="ECO:0000256" key="3">
    <source>
        <dbReference type="ARBA" id="ARBA00022833"/>
    </source>
</evidence>
<gene>
    <name evidence="10" type="ORF">CLCR_02929</name>
</gene>
<dbReference type="STRING" id="86049.A0A1C1D2G0"/>
<dbReference type="CDD" id="cd00067">
    <property type="entry name" value="GAL4"/>
    <property type="match status" value="2"/>
</dbReference>
<evidence type="ECO:0000256" key="4">
    <source>
        <dbReference type="ARBA" id="ARBA00023015"/>
    </source>
</evidence>
<dbReference type="Gene3D" id="4.10.240.10">
    <property type="entry name" value="Zn(2)-C6 fungal-type DNA-binding domain"/>
    <property type="match status" value="2"/>
</dbReference>
<evidence type="ECO:0000259" key="9">
    <source>
        <dbReference type="PROSITE" id="PS50048"/>
    </source>
</evidence>
<evidence type="ECO:0000256" key="8">
    <source>
        <dbReference type="SAM" id="MobiDB-lite"/>
    </source>
</evidence>
<reference evidence="11" key="1">
    <citation type="submission" date="2015-07" db="EMBL/GenBank/DDBJ databases">
        <authorList>
            <person name="Teixeira M.M."/>
            <person name="Souza R.C."/>
            <person name="Almeida L.G."/>
            <person name="Vicente V.A."/>
            <person name="de Hoog S."/>
            <person name="Bocca A.L."/>
            <person name="de Almeida S.R."/>
            <person name="Vasconcelos A.T."/>
            <person name="Felipe M.S."/>
        </authorList>
    </citation>
    <scope>NUCLEOTIDE SEQUENCE [LARGE SCALE GENOMIC DNA]</scope>
    <source>
        <strain evidence="11">KSF</strain>
    </source>
</reference>
<evidence type="ECO:0000256" key="7">
    <source>
        <dbReference type="ARBA" id="ARBA00023242"/>
    </source>
</evidence>
<protein>
    <recommendedName>
        <fullName evidence="9">Zn(2)-C6 fungal-type domain-containing protein</fullName>
    </recommendedName>
</protein>
<dbReference type="OrthoDB" id="4222821at2759"/>
<keyword evidence="4" id="KW-0805">Transcription regulation</keyword>
<dbReference type="PANTHER" id="PTHR31313:SF81">
    <property type="entry name" value="TY1 ENHANCER ACTIVATOR"/>
    <property type="match status" value="1"/>
</dbReference>
<dbReference type="InterPro" id="IPR001138">
    <property type="entry name" value="Zn2Cys6_DnaBD"/>
</dbReference>
<dbReference type="PROSITE" id="PS50048">
    <property type="entry name" value="ZN2_CY6_FUNGAL_2"/>
    <property type="match status" value="2"/>
</dbReference>
<comment type="caution">
    <text evidence="10">The sequence shown here is derived from an EMBL/GenBank/DDBJ whole genome shotgun (WGS) entry which is preliminary data.</text>
</comment>
<dbReference type="VEuPathDB" id="FungiDB:CLCR_02929"/>
<feature type="domain" description="Zn(2)-C6 fungal-type" evidence="9">
    <location>
        <begin position="121"/>
        <end position="153"/>
    </location>
</feature>
<keyword evidence="6" id="KW-0804">Transcription</keyword>
<dbReference type="SUPFAM" id="SSF57701">
    <property type="entry name" value="Zn2/Cys6 DNA-binding domain"/>
    <property type="match status" value="2"/>
</dbReference>
<accession>A0A1C1D2G0</accession>
<dbReference type="GO" id="GO:0000981">
    <property type="term" value="F:DNA-binding transcription factor activity, RNA polymerase II-specific"/>
    <property type="evidence" value="ECO:0007669"/>
    <property type="project" value="InterPro"/>
</dbReference>
<dbReference type="GO" id="GO:0003677">
    <property type="term" value="F:DNA binding"/>
    <property type="evidence" value="ECO:0007669"/>
    <property type="project" value="UniProtKB-KW"/>
</dbReference>
<dbReference type="GO" id="GO:0005634">
    <property type="term" value="C:nucleus"/>
    <property type="evidence" value="ECO:0007669"/>
    <property type="project" value="UniProtKB-SubCell"/>
</dbReference>